<reference evidence="5" key="1">
    <citation type="submission" date="2021-02" db="EMBL/GenBank/DDBJ databases">
        <authorList>
            <person name="Dougan E. K."/>
            <person name="Rhodes N."/>
            <person name="Thang M."/>
            <person name="Chan C."/>
        </authorList>
    </citation>
    <scope>NUCLEOTIDE SEQUENCE</scope>
</reference>
<name>A0A812RXZ2_SYMPI</name>
<dbReference type="AlphaFoldDB" id="A0A812RXZ2"/>
<feature type="compositionally biased region" description="Basic residues" evidence="3">
    <location>
        <begin position="505"/>
        <end position="516"/>
    </location>
</feature>
<evidence type="ECO:0000256" key="2">
    <source>
        <dbReference type="SAM" id="Coils"/>
    </source>
</evidence>
<dbReference type="Proteomes" id="UP000649617">
    <property type="component" value="Unassembled WGS sequence"/>
</dbReference>
<comment type="caution">
    <text evidence="1">Lacks conserved residue(s) required for the propagation of feature annotation.</text>
</comment>
<dbReference type="Pfam" id="PF00225">
    <property type="entry name" value="Kinesin"/>
    <property type="match status" value="1"/>
</dbReference>
<dbReference type="OrthoDB" id="3176171at2759"/>
<organism evidence="5 6">
    <name type="scientific">Symbiodinium pilosum</name>
    <name type="common">Dinoflagellate</name>
    <dbReference type="NCBI Taxonomy" id="2952"/>
    <lineage>
        <taxon>Eukaryota</taxon>
        <taxon>Sar</taxon>
        <taxon>Alveolata</taxon>
        <taxon>Dinophyceae</taxon>
        <taxon>Suessiales</taxon>
        <taxon>Symbiodiniaceae</taxon>
        <taxon>Symbiodinium</taxon>
    </lineage>
</organism>
<comment type="similarity">
    <text evidence="1">Belongs to the TRAFAC class myosin-kinesin ATPase superfamily. Kinesin family.</text>
</comment>
<dbReference type="InterPro" id="IPR027640">
    <property type="entry name" value="Kinesin-like_fam"/>
</dbReference>
<feature type="region of interest" description="Disordered" evidence="3">
    <location>
        <begin position="631"/>
        <end position="667"/>
    </location>
</feature>
<dbReference type="InterPro" id="IPR027417">
    <property type="entry name" value="P-loop_NTPase"/>
</dbReference>
<feature type="compositionally biased region" description="Basic and acidic residues" evidence="3">
    <location>
        <begin position="469"/>
        <end position="481"/>
    </location>
</feature>
<feature type="domain" description="Kinesin motor" evidence="4">
    <location>
        <begin position="1"/>
        <end position="226"/>
    </location>
</feature>
<dbReference type="EMBL" id="CAJNIZ010021890">
    <property type="protein sequence ID" value="CAE7456444.1"/>
    <property type="molecule type" value="Genomic_DNA"/>
</dbReference>
<protein>
    <submittedName>
        <fullName evidence="5">KIN12A protein</fullName>
    </submittedName>
</protein>
<keyword evidence="2" id="KW-0175">Coiled coil</keyword>
<dbReference type="SUPFAM" id="SSF52540">
    <property type="entry name" value="P-loop containing nucleoside triphosphate hydrolases"/>
    <property type="match status" value="1"/>
</dbReference>
<dbReference type="GO" id="GO:0005875">
    <property type="term" value="C:microtubule associated complex"/>
    <property type="evidence" value="ECO:0007669"/>
    <property type="project" value="TreeGrafter"/>
</dbReference>
<dbReference type="GO" id="GO:0008017">
    <property type="term" value="F:microtubule binding"/>
    <property type="evidence" value="ECO:0007669"/>
    <property type="project" value="InterPro"/>
</dbReference>
<dbReference type="PROSITE" id="PS50067">
    <property type="entry name" value="KINESIN_MOTOR_2"/>
    <property type="match status" value="1"/>
</dbReference>
<sequence>MQHVFERLPDAEVTLSYLQIYQERCYDLLQPATLAKPLRIREETSKSKSGQAAVYVEGLTEVAVVNLEDCLYQLISGFSNVAFRSTNYNEQSSRAHCVLTMTIRQRLTVNNKAVIRECKVRLVDLAGNERWVTAGPTPSPQHARELATINKSLHTLGNCMQVLSQPNPLKRDTRHVPYRNSTLTLLLRDGLAGNSYTLMVCTICCSLLYQMQTLCTLRFADRVKRVQMKATICETLDAKEAKSQMQAEMEYLRAVVTTGADGRALDELKLRISQLQDACSGLEGENRSLREQIAELEKQNLGKSSFTSAGTGKATRVLRRVCSEPNLPGPDPWFQLEDAIEDIQAVCHRSHSNMGRQRPAGTCPKGHELVDLGSSLEPTPAAAQVEYIEWHCDSAGCYGSSRAPELGRFHCSLCQHDLCQTCYNQLVGHKPQRARRTSFTVHVSADAATRRTSLQNLTWADETPAVPARKAETSARRDQARESPMWAPSNKQQSLDRMEESSRTATRKLPRGRSPRKPPAGPAQTPRGPVETSNTSFGSASTASTTPEPLRKRMQAELQRRSYAPVRGKRAGSSLPPLSAALQTLKVQEASPPATDAQAYDFGEQQKVGLLPSIGQETPRVEAQLNSKLQGSPRLLGRGHSQPPNKPPPRGVGGVEAPKSARRPMPAAMAAAAVSLMPEVTDMRALLGDLDAKHAGSGT</sequence>
<dbReference type="InterPro" id="IPR036961">
    <property type="entry name" value="Kinesin_motor_dom_sf"/>
</dbReference>
<feature type="region of interest" description="Disordered" evidence="3">
    <location>
        <begin position="454"/>
        <end position="551"/>
    </location>
</feature>
<dbReference type="SMART" id="SM00129">
    <property type="entry name" value="KISc"/>
    <property type="match status" value="1"/>
</dbReference>
<evidence type="ECO:0000313" key="5">
    <source>
        <dbReference type="EMBL" id="CAE7456444.1"/>
    </source>
</evidence>
<comment type="caution">
    <text evidence="5">The sequence shown here is derived from an EMBL/GenBank/DDBJ whole genome shotgun (WGS) entry which is preliminary data.</text>
</comment>
<feature type="coiled-coil region" evidence="2">
    <location>
        <begin position="265"/>
        <end position="299"/>
    </location>
</feature>
<feature type="compositionally biased region" description="Low complexity" evidence="3">
    <location>
        <begin position="532"/>
        <end position="546"/>
    </location>
</feature>
<evidence type="ECO:0000256" key="1">
    <source>
        <dbReference type="PROSITE-ProRule" id="PRU00283"/>
    </source>
</evidence>
<dbReference type="PRINTS" id="PR00380">
    <property type="entry name" value="KINESINHEAVY"/>
</dbReference>
<accession>A0A812RXZ2</accession>
<dbReference type="GO" id="GO:0003777">
    <property type="term" value="F:microtubule motor activity"/>
    <property type="evidence" value="ECO:0007669"/>
    <property type="project" value="InterPro"/>
</dbReference>
<evidence type="ECO:0000259" key="4">
    <source>
        <dbReference type="PROSITE" id="PS50067"/>
    </source>
</evidence>
<dbReference type="GO" id="GO:0051231">
    <property type="term" value="P:spindle elongation"/>
    <property type="evidence" value="ECO:0007669"/>
    <property type="project" value="TreeGrafter"/>
</dbReference>
<dbReference type="GO" id="GO:0007052">
    <property type="term" value="P:mitotic spindle organization"/>
    <property type="evidence" value="ECO:0007669"/>
    <property type="project" value="TreeGrafter"/>
</dbReference>
<evidence type="ECO:0000256" key="3">
    <source>
        <dbReference type="SAM" id="MobiDB-lite"/>
    </source>
</evidence>
<evidence type="ECO:0000313" key="6">
    <source>
        <dbReference type="Proteomes" id="UP000649617"/>
    </source>
</evidence>
<dbReference type="GO" id="GO:0005524">
    <property type="term" value="F:ATP binding"/>
    <property type="evidence" value="ECO:0007669"/>
    <property type="project" value="InterPro"/>
</dbReference>
<dbReference type="PANTHER" id="PTHR47969">
    <property type="entry name" value="CHROMOSOME-ASSOCIATED KINESIN KIF4A-RELATED"/>
    <property type="match status" value="1"/>
</dbReference>
<dbReference type="InterPro" id="IPR001752">
    <property type="entry name" value="Kinesin_motor_dom"/>
</dbReference>
<dbReference type="GO" id="GO:0007018">
    <property type="term" value="P:microtubule-based movement"/>
    <property type="evidence" value="ECO:0007669"/>
    <property type="project" value="InterPro"/>
</dbReference>
<proteinExistence type="inferred from homology"/>
<dbReference type="Gene3D" id="3.40.850.10">
    <property type="entry name" value="Kinesin motor domain"/>
    <property type="match status" value="1"/>
</dbReference>
<keyword evidence="6" id="KW-1185">Reference proteome</keyword>
<dbReference type="PANTHER" id="PTHR47969:SF29">
    <property type="entry name" value="KINESIN-LIKE PROTEIN"/>
    <property type="match status" value="1"/>
</dbReference>
<gene>
    <name evidence="5" type="primary">KIN12A</name>
    <name evidence="5" type="ORF">SPIL2461_LOCUS11224</name>
</gene>